<dbReference type="AlphaFoldDB" id="S0FSB0"/>
<evidence type="ECO:0000256" key="1">
    <source>
        <dbReference type="SAM" id="Phobius"/>
    </source>
</evidence>
<evidence type="ECO:0000313" key="3">
    <source>
        <dbReference type="Proteomes" id="UP000014155"/>
    </source>
</evidence>
<evidence type="ECO:0000313" key="2">
    <source>
        <dbReference type="EMBL" id="EMS72079.1"/>
    </source>
</evidence>
<keyword evidence="3" id="KW-1185">Reference proteome</keyword>
<comment type="caution">
    <text evidence="2">The sequence shown here is derived from an EMBL/GenBank/DDBJ whole genome shotgun (WGS) entry which is preliminary data.</text>
</comment>
<accession>S0FSB0</accession>
<sequence>MDRKNNLRPILLIILLMFLLFVVPIIQANIINNIFESIKSEVPQGSSISPELYKSINSSKLYIITIIFNVVINLADVLGITFLTLFILTKILNITIYIINTKSLIVLHSVNDGNTWLREESSTIYAMATMKKIFEKEKE</sequence>
<dbReference type="PATRIC" id="fig|1195236.3.peg.2355"/>
<feature type="transmembrane region" description="Helical" evidence="1">
    <location>
        <begin position="61"/>
        <end position="88"/>
    </location>
</feature>
<dbReference type="EMBL" id="AORV01000031">
    <property type="protein sequence ID" value="EMS72079.1"/>
    <property type="molecule type" value="Genomic_DNA"/>
</dbReference>
<keyword evidence="1" id="KW-0812">Transmembrane</keyword>
<dbReference type="STRING" id="1195236.CTER_2049"/>
<proteinExistence type="predicted"/>
<keyword evidence="1" id="KW-0472">Membrane</keyword>
<dbReference type="Proteomes" id="UP000014155">
    <property type="component" value="Unassembled WGS sequence"/>
</dbReference>
<dbReference type="RefSeq" id="WP_004625593.1">
    <property type="nucleotide sequence ID" value="NZ_AORV01000031.1"/>
</dbReference>
<reference evidence="2 3" key="1">
    <citation type="journal article" date="2013" name="Genome Announc.">
        <title>Draft Genome Sequence of the Cellulolytic, Mesophilic, Anaerobic Bacterium Clostridium termitidis Strain CT1112 (DSM 5398).</title>
        <authorList>
            <person name="Lal S."/>
            <person name="Ramachandran U."/>
            <person name="Zhang X."/>
            <person name="Munir R."/>
            <person name="Sparling R."/>
            <person name="Levin D.B."/>
        </authorList>
    </citation>
    <scope>NUCLEOTIDE SEQUENCE [LARGE SCALE GENOMIC DNA]</scope>
    <source>
        <strain evidence="2 3">CT1112</strain>
    </source>
</reference>
<gene>
    <name evidence="2" type="ORF">CTER_2049</name>
</gene>
<organism evidence="2 3">
    <name type="scientific">Ruminiclostridium cellobioparum subsp. termitidis CT1112</name>
    <dbReference type="NCBI Taxonomy" id="1195236"/>
    <lineage>
        <taxon>Bacteria</taxon>
        <taxon>Bacillati</taxon>
        <taxon>Bacillota</taxon>
        <taxon>Clostridia</taxon>
        <taxon>Eubacteriales</taxon>
        <taxon>Oscillospiraceae</taxon>
        <taxon>Ruminiclostridium</taxon>
    </lineage>
</organism>
<name>S0FSB0_RUMCE</name>
<keyword evidence="1" id="KW-1133">Transmembrane helix</keyword>
<protein>
    <submittedName>
        <fullName evidence="2">Uncharacterized protein</fullName>
    </submittedName>
</protein>